<dbReference type="PANTHER" id="PTHR32329">
    <property type="entry name" value="BIFUNCTIONAL PROTEIN [INCLUDES 2-HYDROXYACYL-COA DEHYDRATASE (N-TER) AND ITS ACTIVATOR DOMAIN (C_TERM)-RELATED"/>
    <property type="match status" value="1"/>
</dbReference>
<accession>A0A1Q6R4X8</accession>
<comment type="caution">
    <text evidence="1">The sequence shown here is derived from an EMBL/GenBank/DDBJ whole genome shotgun (WGS) entry which is preliminary data.</text>
</comment>
<dbReference type="AlphaFoldDB" id="A0A1Q6R4X8"/>
<evidence type="ECO:0000313" key="2">
    <source>
        <dbReference type="Proteomes" id="UP000186777"/>
    </source>
</evidence>
<sequence length="414" mass="45772">MLPAANVKFTPFTEDMKKTHTILIPGMLPMHFSLLQAALVSCGYKAEVLHNTGREVIETGLKYVNNDICYPALLVIGQLINALESGKYDLEHTALIITQTGGGCRASNYIYLLRKALEKAGLTHIPVISLNVNGLEQQPGFHLDASMVHKFLAAVVYGDTLMYLTNKTRPYEVVHGAADRLAQKWLARLSEAFKSGKAQALGTIKQLTKAIAHEFADLPITNKEKTKVGIVGEIYIKYAALGNNNLEAFLQRQNCEYMLPGLMNFIMYCVDTYLTDYKLYGGSLLKYSVNKGAMWYLKYMEDILHQALSIAPFSAPATYEETKAMAKGVIGYGNNMGEGWLLTAEMLELVHSGYTNIICAQPFGCLPNHIAGRGMINKIKEIAEEANILALDYDASAARVNQENRIKLMLATAK</sequence>
<protein>
    <submittedName>
        <fullName evidence="1">2-hydroxyglutaryl-CoA dehydratase</fullName>
    </submittedName>
</protein>
<reference evidence="1 2" key="1">
    <citation type="journal article" date="2016" name="Nat. Biotechnol.">
        <title>Measurement of bacterial replication rates in microbial communities.</title>
        <authorList>
            <person name="Brown C.T."/>
            <person name="Olm M.R."/>
            <person name="Thomas B.C."/>
            <person name="Banfield J.F."/>
        </authorList>
    </citation>
    <scope>NUCLEOTIDE SEQUENCE [LARGE SCALE GENOMIC DNA]</scope>
    <source>
        <strain evidence="1">46_33</strain>
    </source>
</reference>
<proteinExistence type="predicted"/>
<organism evidence="1 2">
    <name type="scientific">Phascolarctobacterium succinatutens</name>
    <dbReference type="NCBI Taxonomy" id="626940"/>
    <lineage>
        <taxon>Bacteria</taxon>
        <taxon>Bacillati</taxon>
        <taxon>Bacillota</taxon>
        <taxon>Negativicutes</taxon>
        <taxon>Acidaminococcales</taxon>
        <taxon>Acidaminococcaceae</taxon>
        <taxon>Phascolarctobacterium</taxon>
    </lineage>
</organism>
<dbReference type="PANTHER" id="PTHR32329:SF4">
    <property type="entry name" value="ACTIVATOR OF 2-HYDROXYACYL-COA DEHYDRATASE"/>
    <property type="match status" value="1"/>
</dbReference>
<name>A0A1Q6R4X8_9FIRM</name>
<gene>
    <name evidence="1" type="ORF">BHW43_06285</name>
</gene>
<dbReference type="RefSeq" id="WP_303679929.1">
    <property type="nucleotide sequence ID" value="NZ_CAUEQP010000156.1"/>
</dbReference>
<evidence type="ECO:0000313" key="1">
    <source>
        <dbReference type="EMBL" id="OLA37431.1"/>
    </source>
</evidence>
<dbReference type="InterPro" id="IPR051805">
    <property type="entry name" value="Dehydratase_Activator_Redct"/>
</dbReference>
<dbReference type="Proteomes" id="UP000186777">
    <property type="component" value="Unassembled WGS sequence"/>
</dbReference>
<dbReference type="EMBL" id="MNTG01000030">
    <property type="protein sequence ID" value="OLA37431.1"/>
    <property type="molecule type" value="Genomic_DNA"/>
</dbReference>